<feature type="region of interest" description="Disordered" evidence="1">
    <location>
        <begin position="1"/>
        <end position="68"/>
    </location>
</feature>
<gene>
    <name evidence="2" type="ORF">ZIOFF_007340</name>
</gene>
<dbReference type="Proteomes" id="UP000734854">
    <property type="component" value="Unassembled WGS sequence"/>
</dbReference>
<proteinExistence type="predicted"/>
<dbReference type="AlphaFoldDB" id="A0A8J5I1R1"/>
<evidence type="ECO:0000313" key="3">
    <source>
        <dbReference type="Proteomes" id="UP000734854"/>
    </source>
</evidence>
<feature type="compositionally biased region" description="Acidic residues" evidence="1">
    <location>
        <begin position="9"/>
        <end position="21"/>
    </location>
</feature>
<comment type="caution">
    <text evidence="2">The sequence shown here is derived from an EMBL/GenBank/DDBJ whole genome shotgun (WGS) entry which is preliminary data.</text>
</comment>
<reference evidence="2 3" key="1">
    <citation type="submission" date="2020-08" db="EMBL/GenBank/DDBJ databases">
        <title>Plant Genome Project.</title>
        <authorList>
            <person name="Zhang R.-G."/>
        </authorList>
    </citation>
    <scope>NUCLEOTIDE SEQUENCE [LARGE SCALE GENOMIC DNA]</scope>
    <source>
        <tissue evidence="2">Rhizome</tissue>
    </source>
</reference>
<accession>A0A8J5I1R1</accession>
<sequence length="174" mass="18170">MDPSMAEGSGEEADGGGEESDDERRSDGSGAGGGAGRGSVGRVGAAGEKSDGDGADREGSGSEGSHVSAARSEARVLGIWWKRVVYSGRGDRQLAVGPTTTVKGETSLYPVKLWVIWLELNAEIFEEGDHQSHNLEHIWDMVVKNLGCNSLCSPISAVDSNSETVKSMSNKSTG</sequence>
<keyword evidence="3" id="KW-1185">Reference proteome</keyword>
<evidence type="ECO:0000256" key="1">
    <source>
        <dbReference type="SAM" id="MobiDB-lite"/>
    </source>
</evidence>
<feature type="compositionally biased region" description="Gly residues" evidence="1">
    <location>
        <begin position="29"/>
        <end position="41"/>
    </location>
</feature>
<dbReference type="EMBL" id="JACMSC010000002">
    <property type="protein sequence ID" value="KAG6533469.1"/>
    <property type="molecule type" value="Genomic_DNA"/>
</dbReference>
<evidence type="ECO:0000313" key="2">
    <source>
        <dbReference type="EMBL" id="KAG6533469.1"/>
    </source>
</evidence>
<protein>
    <submittedName>
        <fullName evidence="2">Uncharacterized protein</fullName>
    </submittedName>
</protein>
<organism evidence="2 3">
    <name type="scientific">Zingiber officinale</name>
    <name type="common">Ginger</name>
    <name type="synonym">Amomum zingiber</name>
    <dbReference type="NCBI Taxonomy" id="94328"/>
    <lineage>
        <taxon>Eukaryota</taxon>
        <taxon>Viridiplantae</taxon>
        <taxon>Streptophyta</taxon>
        <taxon>Embryophyta</taxon>
        <taxon>Tracheophyta</taxon>
        <taxon>Spermatophyta</taxon>
        <taxon>Magnoliopsida</taxon>
        <taxon>Liliopsida</taxon>
        <taxon>Zingiberales</taxon>
        <taxon>Zingiberaceae</taxon>
        <taxon>Zingiber</taxon>
    </lineage>
</organism>
<feature type="compositionally biased region" description="Basic and acidic residues" evidence="1">
    <location>
        <begin position="48"/>
        <end position="60"/>
    </location>
</feature>
<name>A0A8J5I1R1_ZINOF</name>